<dbReference type="AlphaFoldDB" id="A0A923NF40"/>
<reference evidence="1" key="1">
    <citation type="submission" date="2020-08" db="EMBL/GenBank/DDBJ databases">
        <authorList>
            <person name="Liu C."/>
            <person name="Sun Q."/>
        </authorList>
    </citation>
    <scope>NUCLEOTIDE SEQUENCE</scope>
    <source>
        <strain evidence="1">BX16</strain>
    </source>
</reference>
<dbReference type="EMBL" id="JACRWC010000109">
    <property type="protein sequence ID" value="MBC6000179.1"/>
    <property type="molecule type" value="Genomic_DNA"/>
</dbReference>
<dbReference type="Proteomes" id="UP000644115">
    <property type="component" value="Unassembled WGS sequence"/>
</dbReference>
<evidence type="ECO:0000313" key="2">
    <source>
        <dbReference type="Proteomes" id="UP000644115"/>
    </source>
</evidence>
<dbReference type="RefSeq" id="WP_249287500.1">
    <property type="nucleotide sequence ID" value="NZ_JACRWC010000109.1"/>
</dbReference>
<sequence length="884" mass="97075">MLQVSEKYEKQILADNRSLRLKVECLYSLQGEVIHTLQGDDCIISMELEEMVNSEDVITMGSACCGKLTLKLIQAPSGLDYDHMILRAFSGLSLDDGQIEYVPLGIFYPSEVKSDGSCGSMTITAYDSMCLLEQPYAADHVGFPVKMEVIALEIAALADVTFAEDVKFADYEIDALPQELTLRQMIGYLAGLMGCFARFNRENKLEFSWYEDTDVEITPKEQYLNGFVRTLDSPLTVTGIISGTEETSYSQGRGGFGVIVNFTNPFMKKTYLDDIWEDKIAEVTPVNFTAVYSGQLEESGFEAEYQGDGIWKAARDVDLCRGDILRVSDLSGWNLATDRVVVTSAGSRDFQLSDASGIPLQPDVEGEGETQTPSAVFTRLVQWVCEEPQSFSEEDILTQDGEQYVVSGIKKHDFVLLKADQSMLTDPAAGLTWSLQYRTAINYRMSYQPAELQWRGNPALQAGDVITAVDTEGNSYRIPIMSQTLIFDGGIVSKITAKGETTSDASFSSASPTVQRITKLYSDMQEAIRDVTGKLTGKNGGTVSFAYDDDGLPSEIYISNTKKIQPDSHVWRWNQNGLGFSANGLEGPFETAMTSDGKIVAGMIRSGSVAADVIDIEGVIETINASDGTRIDGTRVALKGKPLDRMIEASVSSTGGTNLIYNSTGHLVDNKFDGWITKEGAEPIIEIDSTNLISQRAFCITGPSYLKTTVPVTAGQMHTFSCRVKKPAAHSLQISLGKDMVFESREIIGDWELIHYEFVPDDKEMKLDIAVEAGKAYVGDLMLCVGAGTTWNQASNEVFGTNVKLTKDMLIIAPEDDRDQGVKTTIDPSGMKITDNRPGQNRIVEYDVNGVSVRRVISDGQVSSGKTSMIPIDQRNACMWIIRE</sequence>
<organism evidence="1 2">
    <name type="scientific">Lentihominibacter faecis</name>
    <dbReference type="NCBI Taxonomy" id="2764712"/>
    <lineage>
        <taxon>Bacteria</taxon>
        <taxon>Bacillati</taxon>
        <taxon>Bacillota</taxon>
        <taxon>Clostridia</taxon>
        <taxon>Peptostreptococcales</taxon>
        <taxon>Anaerovoracaceae</taxon>
        <taxon>Lentihominibacter</taxon>
    </lineage>
</organism>
<accession>A0A923NF40</accession>
<protein>
    <submittedName>
        <fullName evidence="1">Uncharacterized protein</fullName>
    </submittedName>
</protein>
<proteinExistence type="predicted"/>
<name>A0A923NF40_9FIRM</name>
<keyword evidence="2" id="KW-1185">Reference proteome</keyword>
<comment type="caution">
    <text evidence="1">The sequence shown here is derived from an EMBL/GenBank/DDBJ whole genome shotgun (WGS) entry which is preliminary data.</text>
</comment>
<gene>
    <name evidence="1" type="ORF">H8876_09225</name>
</gene>
<evidence type="ECO:0000313" key="1">
    <source>
        <dbReference type="EMBL" id="MBC6000179.1"/>
    </source>
</evidence>